<dbReference type="PANTHER" id="PTHR20854">
    <property type="entry name" value="INOSITOL MONOPHOSPHATASE"/>
    <property type="match status" value="1"/>
</dbReference>
<feature type="binding site" evidence="5">
    <location>
        <position position="210"/>
    </location>
    <ligand>
        <name>Mg(2+)</name>
        <dbReference type="ChEBI" id="CHEBI:18420"/>
        <label>1</label>
        <note>catalytic</note>
    </ligand>
</feature>
<keyword evidence="3 6" id="KW-0378">Hydrolase</keyword>
<dbReference type="GO" id="GO:0008934">
    <property type="term" value="F:inositol monophosphate 1-phosphatase activity"/>
    <property type="evidence" value="ECO:0007669"/>
    <property type="project" value="TreeGrafter"/>
</dbReference>
<evidence type="ECO:0000256" key="4">
    <source>
        <dbReference type="ARBA" id="ARBA00022842"/>
    </source>
</evidence>
<keyword evidence="2 5" id="KW-0479">Metal-binding</keyword>
<dbReference type="PROSITE" id="PS00629">
    <property type="entry name" value="IMP_1"/>
    <property type="match status" value="1"/>
</dbReference>
<dbReference type="GO" id="GO:0007165">
    <property type="term" value="P:signal transduction"/>
    <property type="evidence" value="ECO:0007669"/>
    <property type="project" value="TreeGrafter"/>
</dbReference>
<evidence type="ECO:0000313" key="7">
    <source>
        <dbReference type="Proteomes" id="UP000004088"/>
    </source>
</evidence>
<dbReference type="PANTHER" id="PTHR20854:SF4">
    <property type="entry name" value="INOSITOL-1-MONOPHOSPHATASE-RELATED"/>
    <property type="match status" value="1"/>
</dbReference>
<name>F0EXB4_9NEIS</name>
<comment type="cofactor">
    <cofactor evidence="5">
        <name>Mg(2+)</name>
        <dbReference type="ChEBI" id="CHEBI:18420"/>
    </cofactor>
</comment>
<dbReference type="RefSeq" id="WP_003781552.1">
    <property type="nucleotide sequence ID" value="NZ_GL870929.1"/>
</dbReference>
<dbReference type="Gene3D" id="3.40.190.80">
    <property type="match status" value="1"/>
</dbReference>
<evidence type="ECO:0000256" key="3">
    <source>
        <dbReference type="ARBA" id="ARBA00022801"/>
    </source>
</evidence>
<dbReference type="EC" id="3.1.3.25" evidence="6"/>
<dbReference type="Gene3D" id="3.30.540.10">
    <property type="entry name" value="Fructose-1,6-Bisphosphatase, subunit A, domain 1"/>
    <property type="match status" value="1"/>
</dbReference>
<protein>
    <submittedName>
        <fullName evidence="6">Inositol monophosphatase family protein</fullName>
        <ecNumber evidence="6">3.1.3.25</ecNumber>
    </submittedName>
</protein>
<dbReference type="CDD" id="cd01637">
    <property type="entry name" value="IMPase_like"/>
    <property type="match status" value="1"/>
</dbReference>
<dbReference type="InterPro" id="IPR000760">
    <property type="entry name" value="Inositol_monophosphatase-like"/>
</dbReference>
<comment type="similarity">
    <text evidence="1">Belongs to the inositol monophosphatase superfamily.</text>
</comment>
<evidence type="ECO:0000256" key="1">
    <source>
        <dbReference type="ARBA" id="ARBA00009759"/>
    </source>
</evidence>
<dbReference type="GO" id="GO:0006020">
    <property type="term" value="P:inositol metabolic process"/>
    <property type="evidence" value="ECO:0007669"/>
    <property type="project" value="TreeGrafter"/>
</dbReference>
<dbReference type="Proteomes" id="UP000004088">
    <property type="component" value="Unassembled WGS sequence"/>
</dbReference>
<feature type="binding site" evidence="5">
    <location>
        <position position="63"/>
    </location>
    <ligand>
        <name>Mg(2+)</name>
        <dbReference type="ChEBI" id="CHEBI:18420"/>
        <label>1</label>
        <note>catalytic</note>
    </ligand>
</feature>
<dbReference type="HOGENOM" id="CLU_044118_0_2_4"/>
<keyword evidence="7" id="KW-1185">Reference proteome</keyword>
<dbReference type="AlphaFoldDB" id="F0EXB4"/>
<dbReference type="GO" id="GO:0046872">
    <property type="term" value="F:metal ion binding"/>
    <property type="evidence" value="ECO:0007669"/>
    <property type="project" value="UniProtKB-KW"/>
</dbReference>
<accession>F0EXB4</accession>
<gene>
    <name evidence="6" type="primary">suhB</name>
    <name evidence="6" type="ORF">HMPREF9098_0492</name>
</gene>
<feature type="binding site" evidence="5">
    <location>
        <position position="85"/>
    </location>
    <ligand>
        <name>Mg(2+)</name>
        <dbReference type="ChEBI" id="CHEBI:18420"/>
        <label>1</label>
        <note>catalytic</note>
    </ligand>
</feature>
<dbReference type="STRING" id="888741.HMPREF9098_0492"/>
<evidence type="ECO:0000313" key="6">
    <source>
        <dbReference type="EMBL" id="EGC18343.1"/>
    </source>
</evidence>
<evidence type="ECO:0000256" key="5">
    <source>
        <dbReference type="PIRSR" id="PIRSR600760-2"/>
    </source>
</evidence>
<reference evidence="6 7" key="1">
    <citation type="submission" date="2011-01" db="EMBL/GenBank/DDBJ databases">
        <authorList>
            <person name="Muzny D."/>
            <person name="Qin X."/>
            <person name="Deng J."/>
            <person name="Jiang H."/>
            <person name="Liu Y."/>
            <person name="Qu J."/>
            <person name="Song X.-Z."/>
            <person name="Zhang L."/>
            <person name="Thornton R."/>
            <person name="Coyle M."/>
            <person name="Francisco L."/>
            <person name="Jackson L."/>
            <person name="Javaid M."/>
            <person name="Korchina V."/>
            <person name="Kovar C."/>
            <person name="Mata R."/>
            <person name="Mathew T."/>
            <person name="Ngo R."/>
            <person name="Nguyen L."/>
            <person name="Nguyen N."/>
            <person name="Okwuonu G."/>
            <person name="Ongeri F."/>
            <person name="Pham C."/>
            <person name="Simmons D."/>
            <person name="Wilczek-Boney K."/>
            <person name="Hale W."/>
            <person name="Jakkamsetti A."/>
            <person name="Pham P."/>
            <person name="Ruth R."/>
            <person name="San Lucas F."/>
            <person name="Warren J."/>
            <person name="Zhang J."/>
            <person name="Zhao Z."/>
            <person name="Zhou C."/>
            <person name="Zhu D."/>
            <person name="Lee S."/>
            <person name="Bess C."/>
            <person name="Blankenburg K."/>
            <person name="Forbes L."/>
            <person name="Fu Q."/>
            <person name="Gubbala S."/>
            <person name="Hirani K."/>
            <person name="Jayaseelan J.C."/>
            <person name="Lara F."/>
            <person name="Munidasa M."/>
            <person name="Palculict T."/>
            <person name="Patil S."/>
            <person name="Pu L.-L."/>
            <person name="Saada N."/>
            <person name="Tang L."/>
            <person name="Weissenberger G."/>
            <person name="Zhu Y."/>
            <person name="Hemphill L."/>
            <person name="Shang Y."/>
            <person name="Youmans B."/>
            <person name="Ayvaz T."/>
            <person name="Ross M."/>
            <person name="Santibanez J."/>
            <person name="Aqrawi P."/>
            <person name="Gross S."/>
            <person name="Joshi V."/>
            <person name="Fowler G."/>
            <person name="Nazareth L."/>
            <person name="Reid J."/>
            <person name="Worley K."/>
            <person name="Petrosino J."/>
            <person name="Highlander S."/>
            <person name="Gibbs R."/>
        </authorList>
    </citation>
    <scope>NUCLEOTIDE SEQUENCE [LARGE SCALE GENOMIC DNA]</scope>
    <source>
        <strain evidence="6 7">ATCC 33394</strain>
    </source>
</reference>
<feature type="binding site" evidence="5">
    <location>
        <position position="88"/>
    </location>
    <ligand>
        <name>Mg(2+)</name>
        <dbReference type="ChEBI" id="CHEBI:18420"/>
        <label>1</label>
        <note>catalytic</note>
    </ligand>
</feature>
<comment type="caution">
    <text evidence="6">The sequence shown here is derived from an EMBL/GenBank/DDBJ whole genome shotgun (WGS) entry which is preliminary data.</text>
</comment>
<sequence>MNAIELLRDLVRQVAAQEIMPYYLKVESARKADGSMLSKADLAAQHAFECRLPEIIAAPVLGEEMTSEKQHLLWNNAQQGLWVLDPIDGTNNFVNGIPHFAVSVAYVQHGRAQLGVVYNPVSQECFSAVRGQGAWLNGKPLPLRRVPKPLREAVAGVEIRRLRPARLVNSINNFAPFGTLRSMGSSTLDWCYLAAGRYDIYVHGGQNLWDYAAGALIFEESGGLLATLEGDSFWSGQHAFQRSVIAAGQPALFESWLKWIRNNQ</sequence>
<dbReference type="EMBL" id="AEWV01000006">
    <property type="protein sequence ID" value="EGC18343.1"/>
    <property type="molecule type" value="Genomic_DNA"/>
</dbReference>
<dbReference type="PRINTS" id="PR00377">
    <property type="entry name" value="IMPHPHTASES"/>
</dbReference>
<proteinExistence type="inferred from homology"/>
<dbReference type="InterPro" id="IPR020583">
    <property type="entry name" value="Inositol_monoP_metal-BS"/>
</dbReference>
<dbReference type="Pfam" id="PF00459">
    <property type="entry name" value="Inositol_P"/>
    <property type="match status" value="1"/>
</dbReference>
<organism evidence="6 7">
    <name type="scientific">Kingella denitrificans ATCC 33394</name>
    <dbReference type="NCBI Taxonomy" id="888741"/>
    <lineage>
        <taxon>Bacteria</taxon>
        <taxon>Pseudomonadati</taxon>
        <taxon>Pseudomonadota</taxon>
        <taxon>Betaproteobacteria</taxon>
        <taxon>Neisseriales</taxon>
        <taxon>Neisseriaceae</taxon>
        <taxon>Kingella</taxon>
    </lineage>
</organism>
<evidence type="ECO:0000256" key="2">
    <source>
        <dbReference type="ARBA" id="ARBA00022723"/>
    </source>
</evidence>
<keyword evidence="4 5" id="KW-0460">Magnesium</keyword>
<dbReference type="SUPFAM" id="SSF56655">
    <property type="entry name" value="Carbohydrate phosphatase"/>
    <property type="match status" value="1"/>
</dbReference>
<feature type="binding site" evidence="5">
    <location>
        <position position="87"/>
    </location>
    <ligand>
        <name>Mg(2+)</name>
        <dbReference type="ChEBI" id="CHEBI:18420"/>
        <label>1</label>
        <note>catalytic</note>
    </ligand>
</feature>